<name>A0AAD9QC39_ACRCE</name>
<evidence type="ECO:0000256" key="3">
    <source>
        <dbReference type="ARBA" id="ARBA00022692"/>
    </source>
</evidence>
<feature type="domain" description="G-protein coupled receptors family 1 profile" evidence="12">
    <location>
        <begin position="39"/>
        <end position="270"/>
    </location>
</feature>
<evidence type="ECO:0000256" key="9">
    <source>
        <dbReference type="ARBA" id="ARBA00023224"/>
    </source>
</evidence>
<keyword evidence="3 10" id="KW-0812">Transmembrane</keyword>
<feature type="transmembrane region" description="Helical" evidence="11">
    <location>
        <begin position="214"/>
        <end position="237"/>
    </location>
</feature>
<dbReference type="GO" id="GO:0071880">
    <property type="term" value="P:adenylate cyclase-activating adrenergic receptor signaling pathway"/>
    <property type="evidence" value="ECO:0007669"/>
    <property type="project" value="TreeGrafter"/>
</dbReference>
<dbReference type="GO" id="GO:0043410">
    <property type="term" value="P:positive regulation of MAPK cascade"/>
    <property type="evidence" value="ECO:0007669"/>
    <property type="project" value="TreeGrafter"/>
</dbReference>
<evidence type="ECO:0000313" key="13">
    <source>
        <dbReference type="EMBL" id="KAK2558508.1"/>
    </source>
</evidence>
<evidence type="ECO:0000256" key="1">
    <source>
        <dbReference type="ARBA" id="ARBA00004651"/>
    </source>
</evidence>
<dbReference type="AlphaFoldDB" id="A0AAD9QC39"/>
<dbReference type="PROSITE" id="PS50262">
    <property type="entry name" value="G_PROTEIN_RECEP_F1_2"/>
    <property type="match status" value="1"/>
</dbReference>
<dbReference type="GO" id="GO:0005886">
    <property type="term" value="C:plasma membrane"/>
    <property type="evidence" value="ECO:0007669"/>
    <property type="project" value="UniProtKB-SubCell"/>
</dbReference>
<evidence type="ECO:0000256" key="2">
    <source>
        <dbReference type="ARBA" id="ARBA00022475"/>
    </source>
</evidence>
<keyword evidence="4 11" id="KW-1133">Transmembrane helix</keyword>
<evidence type="ECO:0000313" key="14">
    <source>
        <dbReference type="Proteomes" id="UP001249851"/>
    </source>
</evidence>
<comment type="caution">
    <text evidence="13">The sequence shown here is derived from an EMBL/GenBank/DDBJ whole genome shotgun (WGS) entry which is preliminary data.</text>
</comment>
<keyword evidence="2" id="KW-1003">Cell membrane</keyword>
<feature type="transmembrane region" description="Helical" evidence="11">
    <location>
        <begin position="140"/>
        <end position="159"/>
    </location>
</feature>
<keyword evidence="6 11" id="KW-0472">Membrane</keyword>
<reference evidence="13" key="1">
    <citation type="journal article" date="2023" name="G3 (Bethesda)">
        <title>Whole genome assembly and annotation of the endangered Caribbean coral Acropora cervicornis.</title>
        <authorList>
            <person name="Selwyn J.D."/>
            <person name="Vollmer S.V."/>
        </authorList>
    </citation>
    <scope>NUCLEOTIDE SEQUENCE</scope>
    <source>
        <strain evidence="13">K2</strain>
    </source>
</reference>
<dbReference type="Proteomes" id="UP001249851">
    <property type="component" value="Unassembled WGS sequence"/>
</dbReference>
<dbReference type="CDD" id="cd14967">
    <property type="entry name" value="7tmA_amine_R-like"/>
    <property type="match status" value="1"/>
</dbReference>
<dbReference type="PANTHER" id="PTHR24248">
    <property type="entry name" value="ADRENERGIC RECEPTOR-RELATED G-PROTEIN COUPLED RECEPTOR"/>
    <property type="match status" value="1"/>
</dbReference>
<comment type="similarity">
    <text evidence="10">Belongs to the G-protein coupled receptor 1 family.</text>
</comment>
<keyword evidence="8 10" id="KW-0675">Receptor</keyword>
<evidence type="ECO:0000259" key="12">
    <source>
        <dbReference type="PROSITE" id="PS50262"/>
    </source>
</evidence>
<evidence type="ECO:0000256" key="7">
    <source>
        <dbReference type="ARBA" id="ARBA00023157"/>
    </source>
</evidence>
<protein>
    <submittedName>
        <fullName evidence="13">Alpha-1A adrenergic receptor</fullName>
    </submittedName>
</protein>
<proteinExistence type="inferred from homology"/>
<accession>A0AAD9QC39</accession>
<dbReference type="Gene3D" id="1.20.1070.10">
    <property type="entry name" value="Rhodopsin 7-helix transmembrane proteins"/>
    <property type="match status" value="1"/>
</dbReference>
<dbReference type="SUPFAM" id="SSF81321">
    <property type="entry name" value="Family A G protein-coupled receptor-like"/>
    <property type="match status" value="1"/>
</dbReference>
<feature type="transmembrane region" description="Helical" evidence="11">
    <location>
        <begin position="171"/>
        <end position="193"/>
    </location>
</feature>
<feature type="transmembrane region" description="Helical" evidence="11">
    <location>
        <begin position="23"/>
        <end position="50"/>
    </location>
</feature>
<dbReference type="InterPro" id="IPR000276">
    <property type="entry name" value="GPCR_Rhodpsn"/>
</dbReference>
<reference evidence="13" key="2">
    <citation type="journal article" date="2023" name="Science">
        <title>Genomic signatures of disease resistance in endangered staghorn corals.</title>
        <authorList>
            <person name="Vollmer S.V."/>
            <person name="Selwyn J.D."/>
            <person name="Despard B.A."/>
            <person name="Roesel C.L."/>
        </authorList>
    </citation>
    <scope>NUCLEOTIDE SEQUENCE</scope>
    <source>
        <strain evidence="13">K2</strain>
    </source>
</reference>
<keyword evidence="5 10" id="KW-0297">G-protein coupled receptor</keyword>
<dbReference type="PRINTS" id="PR00237">
    <property type="entry name" value="GPCRRHODOPSN"/>
</dbReference>
<keyword evidence="14" id="KW-1185">Reference proteome</keyword>
<dbReference type="SMART" id="SM01381">
    <property type="entry name" value="7TM_GPCR_Srsx"/>
    <property type="match status" value="1"/>
</dbReference>
<feature type="transmembrane region" description="Helical" evidence="11">
    <location>
        <begin position="57"/>
        <end position="85"/>
    </location>
</feature>
<keyword evidence="7" id="KW-1015">Disulfide bond</keyword>
<comment type="subcellular location">
    <subcellularLocation>
        <location evidence="1">Cell membrane</location>
        <topology evidence="1">Multi-pass membrane protein</topology>
    </subcellularLocation>
</comment>
<organism evidence="13 14">
    <name type="scientific">Acropora cervicornis</name>
    <name type="common">Staghorn coral</name>
    <dbReference type="NCBI Taxonomy" id="6130"/>
    <lineage>
        <taxon>Eukaryota</taxon>
        <taxon>Metazoa</taxon>
        <taxon>Cnidaria</taxon>
        <taxon>Anthozoa</taxon>
        <taxon>Hexacorallia</taxon>
        <taxon>Scleractinia</taxon>
        <taxon>Astrocoeniina</taxon>
        <taxon>Acroporidae</taxon>
        <taxon>Acropora</taxon>
    </lineage>
</organism>
<evidence type="ECO:0000256" key="4">
    <source>
        <dbReference type="ARBA" id="ARBA00022989"/>
    </source>
</evidence>
<feature type="transmembrane region" description="Helical" evidence="11">
    <location>
        <begin position="97"/>
        <end position="119"/>
    </location>
</feature>
<evidence type="ECO:0000256" key="8">
    <source>
        <dbReference type="ARBA" id="ARBA00023170"/>
    </source>
</evidence>
<evidence type="ECO:0000256" key="6">
    <source>
        <dbReference type="ARBA" id="ARBA00023136"/>
    </source>
</evidence>
<evidence type="ECO:0000256" key="10">
    <source>
        <dbReference type="RuleBase" id="RU000688"/>
    </source>
</evidence>
<gene>
    <name evidence="13" type="ORF">P5673_019224</name>
</gene>
<dbReference type="PANTHER" id="PTHR24248:SF199">
    <property type="entry name" value="IP13425P-RELATED"/>
    <property type="match status" value="1"/>
</dbReference>
<evidence type="ECO:0000256" key="11">
    <source>
        <dbReference type="SAM" id="Phobius"/>
    </source>
</evidence>
<sequence>MNASSVTNNQSNPVATDPDIGDILAALLVALLIICTLITNCLVCVTFYLFKDLRTVCHYFVISLSAADILVAVVAMPFWCALQLTSMRWLFGESLRTFWNCMDILCGTASIMNLTAVSIDRHAAITEPFNYQSVMTSFRAISMIIFVWFYSIVVSGLRLAPWPTKTSYMHFVSATSFFIPLFIMIIMYTRIYLVARKQAHRMRNGRNYASDVKAAKTIAILIGLFVFCWGPFFAIVLSIAHDETVVVPHSLFNVIKWMVYCSSCLNPIIYSCLNRNYRRALRKLCQRVLKKREMVTETSSNTGVRPKARGSSFTVSTVDYDNNVGERNGGCRRNSLVLDSVTISDSQRVVETKW</sequence>
<keyword evidence="9 10" id="KW-0807">Transducer</keyword>
<dbReference type="InterPro" id="IPR017452">
    <property type="entry name" value="GPCR_Rhodpsn_7TM"/>
</dbReference>
<dbReference type="PROSITE" id="PS00237">
    <property type="entry name" value="G_PROTEIN_RECEP_F1_1"/>
    <property type="match status" value="1"/>
</dbReference>
<dbReference type="Pfam" id="PF00001">
    <property type="entry name" value="7tm_1"/>
    <property type="match status" value="1"/>
</dbReference>
<evidence type="ECO:0000256" key="5">
    <source>
        <dbReference type="ARBA" id="ARBA00023040"/>
    </source>
</evidence>
<dbReference type="EMBL" id="JARQWQ010000044">
    <property type="protein sequence ID" value="KAK2558508.1"/>
    <property type="molecule type" value="Genomic_DNA"/>
</dbReference>
<dbReference type="GO" id="GO:0004993">
    <property type="term" value="F:G protein-coupled serotonin receptor activity"/>
    <property type="evidence" value="ECO:0007669"/>
    <property type="project" value="UniProtKB-ARBA"/>
</dbReference>
<feature type="transmembrane region" description="Helical" evidence="11">
    <location>
        <begin position="257"/>
        <end position="273"/>
    </location>
</feature>